<feature type="compositionally biased region" description="Low complexity" evidence="1">
    <location>
        <begin position="282"/>
        <end position="310"/>
    </location>
</feature>
<comment type="caution">
    <text evidence="2">The sequence shown here is derived from an EMBL/GenBank/DDBJ whole genome shotgun (WGS) entry which is preliminary data.</text>
</comment>
<evidence type="ECO:0000313" key="3">
    <source>
        <dbReference type="Proteomes" id="UP000609323"/>
    </source>
</evidence>
<name>A0ABQ1FQ62_9BACL</name>
<feature type="region of interest" description="Disordered" evidence="1">
    <location>
        <begin position="187"/>
        <end position="217"/>
    </location>
</feature>
<accession>A0ABQ1FQ62</accession>
<feature type="region of interest" description="Disordered" evidence="1">
    <location>
        <begin position="70"/>
        <end position="121"/>
    </location>
</feature>
<sequence length="356" mass="36933">MIEKNAQNKLRAEEKLDGQIKEEQYYGQIKEQQTNEQMIEQLKRHMAGPLRGAEGNQTEVDQTAGNQIQTGRTMEQRQESGAELEDAITGSEPHQPDISSAVNASSSTHASPVSPASRLFTPEGKPVRVLSTSLGIALLANAIFMPGAAYSADSTNSSADAPKLVSWSTEEVKAYFDQNVDWNIPLPASIEGGDAAQPSGSAEPSESPEPGAAGSGGTTIVNNYGSAGSGFGWDDLLLYHLLFNSGGGYSSSGWYNDHRGYYTGTSTPYKPRSYSSGSFQNKSTVGSVVKPKTSTTTSGSITRRSTSASPGGIGGKSSGLSSGSSSSSSKSSSTGSITRSGSSSSGTKSSGGFFGG</sequence>
<keyword evidence="3" id="KW-1185">Reference proteome</keyword>
<dbReference type="RefSeq" id="WP_308420910.1">
    <property type="nucleotide sequence ID" value="NZ_BMHF01000001.1"/>
</dbReference>
<dbReference type="EMBL" id="BMHF01000001">
    <property type="protein sequence ID" value="GGA24374.1"/>
    <property type="molecule type" value="Genomic_DNA"/>
</dbReference>
<evidence type="ECO:0000256" key="1">
    <source>
        <dbReference type="SAM" id="MobiDB-lite"/>
    </source>
</evidence>
<feature type="region of interest" description="Disordered" evidence="1">
    <location>
        <begin position="272"/>
        <end position="356"/>
    </location>
</feature>
<proteinExistence type="predicted"/>
<feature type="compositionally biased region" description="Low complexity" evidence="1">
    <location>
        <begin position="195"/>
        <end position="212"/>
    </location>
</feature>
<feature type="compositionally biased region" description="Polar residues" evidence="1">
    <location>
        <begin position="272"/>
        <end position="281"/>
    </location>
</feature>
<protein>
    <submittedName>
        <fullName evidence="2">Uncharacterized protein</fullName>
    </submittedName>
</protein>
<evidence type="ECO:0000313" key="2">
    <source>
        <dbReference type="EMBL" id="GGA24374.1"/>
    </source>
</evidence>
<gene>
    <name evidence="2" type="ORF">GCM10010917_06520</name>
</gene>
<feature type="compositionally biased region" description="Polar residues" evidence="1">
    <location>
        <begin position="97"/>
        <end position="111"/>
    </location>
</feature>
<feature type="compositionally biased region" description="Low complexity" evidence="1">
    <location>
        <begin position="318"/>
        <end position="356"/>
    </location>
</feature>
<organism evidence="2 3">
    <name type="scientific">Paenibacillus physcomitrellae</name>
    <dbReference type="NCBI Taxonomy" id="1619311"/>
    <lineage>
        <taxon>Bacteria</taxon>
        <taxon>Bacillati</taxon>
        <taxon>Bacillota</taxon>
        <taxon>Bacilli</taxon>
        <taxon>Bacillales</taxon>
        <taxon>Paenibacillaceae</taxon>
        <taxon>Paenibacillus</taxon>
    </lineage>
</organism>
<dbReference type="Proteomes" id="UP000609323">
    <property type="component" value="Unassembled WGS sequence"/>
</dbReference>
<reference evidence="3" key="1">
    <citation type="journal article" date="2019" name="Int. J. Syst. Evol. Microbiol.">
        <title>The Global Catalogue of Microorganisms (GCM) 10K type strain sequencing project: providing services to taxonomists for standard genome sequencing and annotation.</title>
        <authorList>
            <consortium name="The Broad Institute Genomics Platform"/>
            <consortium name="The Broad Institute Genome Sequencing Center for Infectious Disease"/>
            <person name="Wu L."/>
            <person name="Ma J."/>
        </authorList>
    </citation>
    <scope>NUCLEOTIDE SEQUENCE [LARGE SCALE GENOMIC DNA]</scope>
    <source>
        <strain evidence="3">CGMCC 1.15044</strain>
    </source>
</reference>